<dbReference type="Pfam" id="PF24088">
    <property type="entry name" value="DUF7373"/>
    <property type="match status" value="1"/>
</dbReference>
<reference evidence="3 4" key="1">
    <citation type="submission" date="2017-02" db="EMBL/GenBank/DDBJ databases">
        <title>Complete genome sequences of Mycobacterium kansasii strains isolated from rhesus macaques.</title>
        <authorList>
            <person name="Panda A."/>
            <person name="Nagaraj S."/>
            <person name="Zhao X."/>
            <person name="Tettelin H."/>
            <person name="Detolla L.J."/>
        </authorList>
    </citation>
    <scope>NUCLEOTIDE SEQUENCE [LARGE SCALE GENOMIC DNA]</scope>
    <source>
        <strain evidence="3 4">11-3469</strain>
    </source>
</reference>
<feature type="compositionally biased region" description="Basic and acidic residues" evidence="1">
    <location>
        <begin position="152"/>
        <end position="165"/>
    </location>
</feature>
<organism evidence="3 4">
    <name type="scientific">Mycobacterium kansasii</name>
    <dbReference type="NCBI Taxonomy" id="1768"/>
    <lineage>
        <taxon>Bacteria</taxon>
        <taxon>Bacillati</taxon>
        <taxon>Actinomycetota</taxon>
        <taxon>Actinomycetes</taxon>
        <taxon>Mycobacteriales</taxon>
        <taxon>Mycobacteriaceae</taxon>
        <taxon>Mycobacterium</taxon>
    </lineage>
</organism>
<protein>
    <recommendedName>
        <fullName evidence="2">DUF7373 domain-containing protein</fullName>
    </recommendedName>
</protein>
<dbReference type="Proteomes" id="UP000188532">
    <property type="component" value="Unassembled WGS sequence"/>
</dbReference>
<feature type="region of interest" description="Disordered" evidence="1">
    <location>
        <begin position="138"/>
        <end position="170"/>
    </location>
</feature>
<comment type="caution">
    <text evidence="3">The sequence shown here is derived from an EMBL/GenBank/DDBJ whole genome shotgun (WGS) entry which is preliminary data.</text>
</comment>
<evidence type="ECO:0000313" key="3">
    <source>
        <dbReference type="EMBL" id="OOK65149.1"/>
    </source>
</evidence>
<gene>
    <name evidence="3" type="ORF">BZL29_7902</name>
</gene>
<feature type="domain" description="DUF7373" evidence="2">
    <location>
        <begin position="3"/>
        <end position="79"/>
    </location>
</feature>
<dbReference type="InterPro" id="IPR055797">
    <property type="entry name" value="DUF7373"/>
</dbReference>
<evidence type="ECO:0000313" key="4">
    <source>
        <dbReference type="Proteomes" id="UP000188532"/>
    </source>
</evidence>
<sequence length="251" mass="26624">MGGHNLIAGFSSSRHTDKGRPYKGLLNMVLELASPADASAAVADMAAKDAALTLPFDDKPVPTQPFSIPRHPGTAALTYHWTALYPTPAPPILGDRVERPRPIRARANGDISRQRRCSSAIDSHHTGYAAACDRHVQAHPARSAGPTAAGSRRADGPHAGPRPENESISDGIYDAHGALHLATGDPVHLAALFKSANVQQVSYVVETRVYQTPDAGERRASWMTCPGPTKSVGSAACPRRNASTRHWAIGA</sequence>
<evidence type="ECO:0000256" key="1">
    <source>
        <dbReference type="SAM" id="MobiDB-lite"/>
    </source>
</evidence>
<proteinExistence type="predicted"/>
<accession>A0A1V3WDV3</accession>
<evidence type="ECO:0000259" key="2">
    <source>
        <dbReference type="Pfam" id="PF24088"/>
    </source>
</evidence>
<name>A0A1V3WDV3_MYCKA</name>
<dbReference type="AlphaFoldDB" id="A0A1V3WDV3"/>
<dbReference type="EMBL" id="MVBN01000011">
    <property type="protein sequence ID" value="OOK65149.1"/>
    <property type="molecule type" value="Genomic_DNA"/>
</dbReference>